<accession>A0A8J3YHG6</accession>
<organism evidence="4 5">
    <name type="scientific">Virgisporangium aliadipatigenens</name>
    <dbReference type="NCBI Taxonomy" id="741659"/>
    <lineage>
        <taxon>Bacteria</taxon>
        <taxon>Bacillati</taxon>
        <taxon>Actinomycetota</taxon>
        <taxon>Actinomycetes</taxon>
        <taxon>Micromonosporales</taxon>
        <taxon>Micromonosporaceae</taxon>
        <taxon>Virgisporangium</taxon>
    </lineage>
</organism>
<dbReference type="EMBL" id="BOPF01000006">
    <property type="protein sequence ID" value="GIJ45181.1"/>
    <property type="molecule type" value="Genomic_DNA"/>
</dbReference>
<name>A0A8J3YHG6_9ACTN</name>
<gene>
    <name evidence="4" type="ORF">Val02_20670</name>
</gene>
<evidence type="ECO:0000256" key="1">
    <source>
        <dbReference type="ARBA" id="ARBA00009013"/>
    </source>
</evidence>
<proteinExistence type="inferred from homology"/>
<protein>
    <recommendedName>
        <fullName evidence="2">Anti-sigma factor antagonist</fullName>
    </recommendedName>
</protein>
<evidence type="ECO:0000256" key="2">
    <source>
        <dbReference type="RuleBase" id="RU003749"/>
    </source>
</evidence>
<dbReference type="InterPro" id="IPR036513">
    <property type="entry name" value="STAS_dom_sf"/>
</dbReference>
<dbReference type="PROSITE" id="PS50801">
    <property type="entry name" value="STAS"/>
    <property type="match status" value="1"/>
</dbReference>
<dbReference type="CDD" id="cd07043">
    <property type="entry name" value="STAS_anti-anti-sigma_factors"/>
    <property type="match status" value="1"/>
</dbReference>
<reference evidence="4" key="1">
    <citation type="submission" date="2021-01" db="EMBL/GenBank/DDBJ databases">
        <title>Whole genome shotgun sequence of Virgisporangium aliadipatigenens NBRC 105644.</title>
        <authorList>
            <person name="Komaki H."/>
            <person name="Tamura T."/>
        </authorList>
    </citation>
    <scope>NUCLEOTIDE SEQUENCE</scope>
    <source>
        <strain evidence="4">NBRC 105644</strain>
    </source>
</reference>
<evidence type="ECO:0000313" key="4">
    <source>
        <dbReference type="EMBL" id="GIJ45181.1"/>
    </source>
</evidence>
<sequence>MRFEAETHTEAGRVVVTLSGECDLDSRERLSSILHSAVDSGPVVYVDLADLHFLDSSGVHGLVEGHHAAVRNGKRLYVRNAGGAVAHVLDITGVGELLRAPARD</sequence>
<dbReference type="InterPro" id="IPR003658">
    <property type="entry name" value="Anti-sigma_ant"/>
</dbReference>
<dbReference type="Pfam" id="PF13466">
    <property type="entry name" value="STAS_2"/>
    <property type="match status" value="1"/>
</dbReference>
<keyword evidence="5" id="KW-1185">Reference proteome</keyword>
<dbReference type="AlphaFoldDB" id="A0A8J3YHG6"/>
<comment type="caution">
    <text evidence="4">The sequence shown here is derived from an EMBL/GenBank/DDBJ whole genome shotgun (WGS) entry which is preliminary data.</text>
</comment>
<comment type="similarity">
    <text evidence="1 2">Belongs to the anti-sigma-factor antagonist family.</text>
</comment>
<dbReference type="InterPro" id="IPR002645">
    <property type="entry name" value="STAS_dom"/>
</dbReference>
<dbReference type="GO" id="GO:0043856">
    <property type="term" value="F:anti-sigma factor antagonist activity"/>
    <property type="evidence" value="ECO:0007669"/>
    <property type="project" value="InterPro"/>
</dbReference>
<dbReference type="SUPFAM" id="SSF52091">
    <property type="entry name" value="SpoIIaa-like"/>
    <property type="match status" value="1"/>
</dbReference>
<dbReference type="RefSeq" id="WP_203898728.1">
    <property type="nucleotide sequence ID" value="NZ_BOPF01000006.1"/>
</dbReference>
<dbReference type="PANTHER" id="PTHR33495">
    <property type="entry name" value="ANTI-SIGMA FACTOR ANTAGONIST TM_1081-RELATED-RELATED"/>
    <property type="match status" value="1"/>
</dbReference>
<dbReference type="Proteomes" id="UP000619260">
    <property type="component" value="Unassembled WGS sequence"/>
</dbReference>
<dbReference type="InterPro" id="IPR058548">
    <property type="entry name" value="MlaB-like_STAS"/>
</dbReference>
<feature type="domain" description="STAS" evidence="3">
    <location>
        <begin position="3"/>
        <end position="104"/>
    </location>
</feature>
<evidence type="ECO:0000313" key="5">
    <source>
        <dbReference type="Proteomes" id="UP000619260"/>
    </source>
</evidence>
<evidence type="ECO:0000259" key="3">
    <source>
        <dbReference type="PROSITE" id="PS50801"/>
    </source>
</evidence>
<dbReference type="NCBIfam" id="TIGR00377">
    <property type="entry name" value="ant_ant_sig"/>
    <property type="match status" value="1"/>
</dbReference>
<dbReference type="PANTHER" id="PTHR33495:SF2">
    <property type="entry name" value="ANTI-SIGMA FACTOR ANTAGONIST TM_1081-RELATED"/>
    <property type="match status" value="1"/>
</dbReference>
<dbReference type="Gene3D" id="3.30.750.24">
    <property type="entry name" value="STAS domain"/>
    <property type="match status" value="1"/>
</dbReference>